<comment type="caution">
    <text evidence="1">The sequence shown here is derived from an EMBL/GenBank/DDBJ whole genome shotgun (WGS) entry which is preliminary data.</text>
</comment>
<accession>A0AAW1QL53</accession>
<dbReference type="SUPFAM" id="SSF53335">
    <property type="entry name" value="S-adenosyl-L-methionine-dependent methyltransferases"/>
    <property type="match status" value="1"/>
</dbReference>
<dbReference type="PANTHER" id="PTHR45521">
    <property type="entry name" value="TSET COMPLEX MEMBER TSTF"/>
    <property type="match status" value="1"/>
</dbReference>
<dbReference type="InterPro" id="IPR001680">
    <property type="entry name" value="WD40_rpt"/>
</dbReference>
<protein>
    <submittedName>
        <fullName evidence="1">Uncharacterized protein</fullName>
    </submittedName>
</protein>
<evidence type="ECO:0000313" key="2">
    <source>
        <dbReference type="Proteomes" id="UP001445335"/>
    </source>
</evidence>
<gene>
    <name evidence="1" type="ORF">WJX81_006190</name>
</gene>
<dbReference type="InterPro" id="IPR019410">
    <property type="entry name" value="Methyltransf_16"/>
</dbReference>
<evidence type="ECO:0000313" key="1">
    <source>
        <dbReference type="EMBL" id="KAK9822210.1"/>
    </source>
</evidence>
<keyword evidence="2" id="KW-1185">Reference proteome</keyword>
<organism evidence="1 2">
    <name type="scientific">Elliptochloris bilobata</name>
    <dbReference type="NCBI Taxonomy" id="381761"/>
    <lineage>
        <taxon>Eukaryota</taxon>
        <taxon>Viridiplantae</taxon>
        <taxon>Chlorophyta</taxon>
        <taxon>core chlorophytes</taxon>
        <taxon>Trebouxiophyceae</taxon>
        <taxon>Trebouxiophyceae incertae sedis</taxon>
        <taxon>Elliptochloris clade</taxon>
        <taxon>Elliptochloris</taxon>
    </lineage>
</organism>
<reference evidence="1 2" key="1">
    <citation type="journal article" date="2024" name="Nat. Commun.">
        <title>Phylogenomics reveals the evolutionary origins of lichenization in chlorophyte algae.</title>
        <authorList>
            <person name="Puginier C."/>
            <person name="Libourel C."/>
            <person name="Otte J."/>
            <person name="Skaloud P."/>
            <person name="Haon M."/>
            <person name="Grisel S."/>
            <person name="Petersen M."/>
            <person name="Berrin J.G."/>
            <person name="Delaux P.M."/>
            <person name="Dal Grande F."/>
            <person name="Keller J."/>
        </authorList>
    </citation>
    <scope>NUCLEOTIDE SEQUENCE [LARGE SCALE GENOMIC DNA]</scope>
    <source>
        <strain evidence="1 2">SAG 245.80</strain>
    </source>
</reference>
<dbReference type="Proteomes" id="UP001445335">
    <property type="component" value="Unassembled WGS sequence"/>
</dbReference>
<dbReference type="Pfam" id="PF00400">
    <property type="entry name" value="WD40"/>
    <property type="match status" value="1"/>
</dbReference>
<dbReference type="AlphaFoldDB" id="A0AAW1QL53"/>
<dbReference type="SMART" id="SM00320">
    <property type="entry name" value="WD40"/>
    <property type="match status" value="3"/>
</dbReference>
<dbReference type="SUPFAM" id="SSF50978">
    <property type="entry name" value="WD40 repeat-like"/>
    <property type="match status" value="1"/>
</dbReference>
<dbReference type="Gene3D" id="2.130.10.10">
    <property type="entry name" value="YVTN repeat-like/Quinoprotein amine dehydrogenase"/>
    <property type="match status" value="1"/>
</dbReference>
<dbReference type="Pfam" id="PF10294">
    <property type="entry name" value="Methyltransf_16"/>
    <property type="match status" value="1"/>
</dbReference>
<proteinExistence type="predicted"/>
<dbReference type="InterPro" id="IPR053290">
    <property type="entry name" value="TSET_complex_member"/>
</dbReference>
<sequence>MAGEAKFLAFKAAGNKVKVLVYHPVQPWLAYADGNQTVTVWDWSSQQVVWEAGLGTSDDALMQDCLLQKLAERQPGYYGSAEPAPGAKGAAPGAVRALMFLDTHVAFWQLALQHSRQYRAHSSAGLPHLERVRGLRGARWLVAACETKLLLLEVGGEAPREVPRAVLDGKAPTQLALLLNVSPLLLGYGVAAGAQQALVVPVLAVGTAAGTTFLLSSSALQVHAKLVGGHKGAVTALVALAAPQPGGADLLLSAGADGTIALWEPSAAPPREVDREVSPKATFKAHEGEVLAMQLFQDNSDSPDPGPLRLITSGEDKRVAVWEVGSWKEVARTRPLARGAADALAVSARAGAPTGAQPSVLLASGERAAIWGLFPTSRQLAVAQQAALDSVLPAGHKKAPKIYALACHPLQPHLVAVGANAGFRGCQYLMASESQLWHIAYRPGWSEGPSGRQLTADLSFKRSVAAIDSALGSSELAVSFDGRFASLAWPEAREYAIFAARPDGTWTQIARGAGVRVAWAAVADDFAVLHVLKAAALQDPKLTRRRSRGREQEVAAAAAAAVAAAAAAAAANTAVEVWEVTGEGGVRQLVSNIVMGSDVPVGLHGGAALGVTFSRQLRPASGRRGRAMRLYSWRTGEVCSEVLVAPRWLAWAPDGQALALAYPDALVLCRTQPAFSAFASLPLRGAASGVWHQRQLWVATAAEVHCVFASVDAEAAEPFLQAVCVASHSAGAAAAHAAAAHAAAALPAPGMRCAGPVVVAGVREGSLWLLDARGEPFVISLAAAGLRARMLAAAGASTAARAAAERGLARTHHDSLARWLAAAAPTASSDAGALSGLSLRTDLGLALRVGLLPRALACLTALAAGATDRPSLAAAPAWRAAAGGWRPGGRESTRTAGDDVGLDVWPACLLLADYLAQHCGAVAGRLVIELGSGVGLCGLAAAAMGAQCAALSDYDSKVLDVLRHNVALNDLAAKTVVEHLDWERPSLSALAGQKYDVALACDVLYASKLVPRLLAAVEHFLAPAGILLLAHQNRRAVMMDAVTRLPRLEDADRP</sequence>
<dbReference type="EMBL" id="JALJOU010000090">
    <property type="protein sequence ID" value="KAK9822210.1"/>
    <property type="molecule type" value="Genomic_DNA"/>
</dbReference>
<name>A0AAW1QL53_9CHLO</name>
<dbReference type="InterPro" id="IPR015943">
    <property type="entry name" value="WD40/YVTN_repeat-like_dom_sf"/>
</dbReference>
<dbReference type="PANTHER" id="PTHR45521:SF2">
    <property type="entry name" value="TRANSDUCIN_WD40 REPEAT-LIKE SUPERFAMILY PROTEIN"/>
    <property type="match status" value="1"/>
</dbReference>
<dbReference type="InterPro" id="IPR036322">
    <property type="entry name" value="WD40_repeat_dom_sf"/>
</dbReference>
<dbReference type="Gene3D" id="3.40.50.150">
    <property type="entry name" value="Vaccinia Virus protein VP39"/>
    <property type="match status" value="1"/>
</dbReference>
<dbReference type="CDD" id="cd02440">
    <property type="entry name" value="AdoMet_MTases"/>
    <property type="match status" value="1"/>
</dbReference>
<dbReference type="InterPro" id="IPR029063">
    <property type="entry name" value="SAM-dependent_MTases_sf"/>
</dbReference>